<dbReference type="EMBL" id="CH991543">
    <property type="protein sequence ID" value="EDQ92309.1"/>
    <property type="molecule type" value="Genomic_DNA"/>
</dbReference>
<keyword evidence="3" id="KW-1185">Reference proteome</keyword>
<dbReference type="AlphaFoldDB" id="A9UNV4"/>
<organism evidence="2 3">
    <name type="scientific">Monosiga brevicollis</name>
    <name type="common">Choanoflagellate</name>
    <dbReference type="NCBI Taxonomy" id="81824"/>
    <lineage>
        <taxon>Eukaryota</taxon>
        <taxon>Choanoflagellata</taxon>
        <taxon>Craspedida</taxon>
        <taxon>Salpingoecidae</taxon>
        <taxon>Monosiga</taxon>
    </lineage>
</organism>
<evidence type="ECO:0000313" key="2">
    <source>
        <dbReference type="EMBL" id="EDQ92309.1"/>
    </source>
</evidence>
<feature type="region of interest" description="Disordered" evidence="1">
    <location>
        <begin position="313"/>
        <end position="348"/>
    </location>
</feature>
<feature type="compositionally biased region" description="Polar residues" evidence="1">
    <location>
        <begin position="319"/>
        <end position="333"/>
    </location>
</feature>
<dbReference type="GeneID" id="5887487"/>
<reference evidence="2 3" key="1">
    <citation type="journal article" date="2008" name="Nature">
        <title>The genome of the choanoflagellate Monosiga brevicollis and the origin of metazoans.</title>
        <authorList>
            <consortium name="JGI Sequencing"/>
            <person name="King N."/>
            <person name="Westbrook M.J."/>
            <person name="Young S.L."/>
            <person name="Kuo A."/>
            <person name="Abedin M."/>
            <person name="Chapman J."/>
            <person name="Fairclough S."/>
            <person name="Hellsten U."/>
            <person name="Isogai Y."/>
            <person name="Letunic I."/>
            <person name="Marr M."/>
            <person name="Pincus D."/>
            <person name="Putnam N."/>
            <person name="Rokas A."/>
            <person name="Wright K.J."/>
            <person name="Zuzow R."/>
            <person name="Dirks W."/>
            <person name="Good M."/>
            <person name="Goodstein D."/>
            <person name="Lemons D."/>
            <person name="Li W."/>
            <person name="Lyons J.B."/>
            <person name="Morris A."/>
            <person name="Nichols S."/>
            <person name="Richter D.J."/>
            <person name="Salamov A."/>
            <person name="Bork P."/>
            <person name="Lim W.A."/>
            <person name="Manning G."/>
            <person name="Miller W.T."/>
            <person name="McGinnis W."/>
            <person name="Shapiro H."/>
            <person name="Tjian R."/>
            <person name="Grigoriev I.V."/>
            <person name="Rokhsar D."/>
        </authorList>
    </citation>
    <scope>NUCLEOTIDE SEQUENCE [LARGE SCALE GENOMIC DNA]</scope>
    <source>
        <strain evidence="3">MX1 / ATCC 50154</strain>
    </source>
</reference>
<name>A9UNV4_MONBE</name>
<dbReference type="Proteomes" id="UP000001357">
    <property type="component" value="Unassembled WGS sequence"/>
</dbReference>
<dbReference type="InParanoid" id="A9UNV4"/>
<gene>
    <name evidence="2" type="ORF">MONBRDRAFT_35416</name>
</gene>
<sequence>MGGGIKLYLGEAAPAASAKPQSPPPSPTLADVVRVAYTKNSQLSRRQTDLRHSLQQSCFWRHLQHTFFSNPSKCSMYEAMTVEEFEAYSRSEELNGKLTPVKPNVHSAQLEENDTHQAATSVDEAAPMQMHDVVEGVAPMHEDTDEASETGDEENEMIPTRVASQVAIVCHPRRMCRHSARSGLSSSPRFRRFREVIKNGATSTVVQIAEVLMKLLESVWLRGLVLSGTEVEYSTVISVSITMTVLPPSSAATLADVVRMAYHKNVKMCKQRDRAALRQTVQQSQFWRHLQHTFLEDPKEGARLERMTVPEFEARHQRSASPLSRATSSQPTLTCPVPASDVSNENNLPTRASKCRRLSRRDAHAAKDMKTDLIAPAQQRAELSHVVIQPWRRPILASVNRAGVCSTV</sequence>
<dbReference type="KEGG" id="mbr:MONBRDRAFT_35416"/>
<evidence type="ECO:0000313" key="3">
    <source>
        <dbReference type="Proteomes" id="UP000001357"/>
    </source>
</evidence>
<accession>A9UNV4</accession>
<proteinExistence type="predicted"/>
<dbReference type="RefSeq" id="XP_001742071.1">
    <property type="nucleotide sequence ID" value="XM_001742019.1"/>
</dbReference>
<evidence type="ECO:0000256" key="1">
    <source>
        <dbReference type="SAM" id="MobiDB-lite"/>
    </source>
</evidence>
<protein>
    <submittedName>
        <fullName evidence="2">Uncharacterized protein</fullName>
    </submittedName>
</protein>